<keyword evidence="2" id="KW-1185">Reference proteome</keyword>
<proteinExistence type="predicted"/>
<gene>
    <name evidence="1" type="ORF">OG863_01770</name>
</gene>
<evidence type="ECO:0000313" key="2">
    <source>
        <dbReference type="Proteomes" id="UP001344251"/>
    </source>
</evidence>
<organism evidence="1 2">
    <name type="scientific">Streptomyces decoyicus</name>
    <dbReference type="NCBI Taxonomy" id="249567"/>
    <lineage>
        <taxon>Bacteria</taxon>
        <taxon>Bacillati</taxon>
        <taxon>Actinomycetota</taxon>
        <taxon>Actinomycetes</taxon>
        <taxon>Kitasatosporales</taxon>
        <taxon>Streptomycetaceae</taxon>
        <taxon>Streptomyces</taxon>
    </lineage>
</organism>
<name>A0ABZ1F8Y8_9ACTN</name>
<protein>
    <submittedName>
        <fullName evidence="1">Uncharacterized protein</fullName>
    </submittedName>
</protein>
<accession>A0ABZ1F8Y8</accession>
<evidence type="ECO:0000313" key="1">
    <source>
        <dbReference type="EMBL" id="WSB66794.1"/>
    </source>
</evidence>
<dbReference type="RefSeq" id="WP_326615958.1">
    <property type="nucleotide sequence ID" value="NZ_CP109106.1"/>
</dbReference>
<dbReference type="Proteomes" id="UP001344251">
    <property type="component" value="Chromosome"/>
</dbReference>
<sequence length="65" mass="7117">MENALWDRLSVEVHALVDGLVSAGRNVHALAVMREHAGLPTPSLHECVDLLDQRFTVLRQGPTSS</sequence>
<reference evidence="1 2" key="1">
    <citation type="submission" date="2022-10" db="EMBL/GenBank/DDBJ databases">
        <title>The complete genomes of actinobacterial strains from the NBC collection.</title>
        <authorList>
            <person name="Joergensen T.S."/>
            <person name="Alvarez Arevalo M."/>
            <person name="Sterndorff E.B."/>
            <person name="Faurdal D."/>
            <person name="Vuksanovic O."/>
            <person name="Mourched A.-S."/>
            <person name="Charusanti P."/>
            <person name="Shaw S."/>
            <person name="Blin K."/>
            <person name="Weber T."/>
        </authorList>
    </citation>
    <scope>NUCLEOTIDE SEQUENCE [LARGE SCALE GENOMIC DNA]</scope>
    <source>
        <strain evidence="1 2">NBC 01774</strain>
    </source>
</reference>
<dbReference type="EMBL" id="CP109106">
    <property type="protein sequence ID" value="WSB66794.1"/>
    <property type="molecule type" value="Genomic_DNA"/>
</dbReference>